<keyword evidence="2" id="KW-1185">Reference proteome</keyword>
<sequence>MVQYYDGSAWQSGSASYYDGSAWQTATAYYYDGSSWVQVGTSSTTTIEDFEDGSISGYALDTSAYTVVNATDMHNQYYLEGTVSSDSTGRAIVDTGPSVASGNTYRNEVELRADGTDAGALYGVQDETSLDGYLVWLGDSGSTLYLYLMQDGSFTELDSVAVTTSTNTQYIQELQWGSSGGLTARLLQQDGTELGSTAQVSDTTFGSGGIGFRVFNNPDTSGDATAWLDWIREL</sequence>
<accession>A0ABX2LFN6</accession>
<protein>
    <submittedName>
        <fullName evidence="1">Uncharacterized protein</fullName>
    </submittedName>
</protein>
<dbReference type="EMBL" id="JABUQZ010000003">
    <property type="protein sequence ID" value="NUC75067.1"/>
    <property type="molecule type" value="Genomic_DNA"/>
</dbReference>
<evidence type="ECO:0000313" key="2">
    <source>
        <dbReference type="Proteomes" id="UP001016761"/>
    </source>
</evidence>
<gene>
    <name evidence="1" type="ORF">HTZ84_22640</name>
</gene>
<dbReference type="Gene3D" id="2.60.120.560">
    <property type="entry name" value="Exo-inulinase, domain 1"/>
    <property type="match status" value="1"/>
</dbReference>
<comment type="caution">
    <text evidence="1">The sequence shown here is derived from an EMBL/GenBank/DDBJ whole genome shotgun (WGS) entry which is preliminary data.</text>
</comment>
<dbReference type="Proteomes" id="UP001016761">
    <property type="component" value="Unassembled WGS sequence"/>
</dbReference>
<proteinExistence type="predicted"/>
<name>A0ABX2LFN6_9EURY</name>
<organism evidence="1 2">
    <name type="scientific">Haloterrigena gelatinilytica</name>
    <dbReference type="NCBI Taxonomy" id="2741724"/>
    <lineage>
        <taxon>Archaea</taxon>
        <taxon>Methanobacteriati</taxon>
        <taxon>Methanobacteriota</taxon>
        <taxon>Stenosarchaea group</taxon>
        <taxon>Halobacteria</taxon>
        <taxon>Halobacteriales</taxon>
        <taxon>Natrialbaceae</taxon>
        <taxon>Haloterrigena</taxon>
    </lineage>
</organism>
<reference evidence="1 2" key="1">
    <citation type="submission" date="2020-06" db="EMBL/GenBank/DDBJ databases">
        <title>Haloterrigena sp. nov., an extremely halophilic archaeon isolated from a saline sediment.</title>
        <authorList>
            <person name="Liu B.-B."/>
        </authorList>
    </citation>
    <scope>NUCLEOTIDE SEQUENCE [LARGE SCALE GENOMIC DNA]</scope>
    <source>
        <strain evidence="1 2">SYSU A558-1</strain>
    </source>
</reference>
<evidence type="ECO:0000313" key="1">
    <source>
        <dbReference type="EMBL" id="NUC75067.1"/>
    </source>
</evidence>
<dbReference type="RefSeq" id="WP_174682904.1">
    <property type="nucleotide sequence ID" value="NZ_JABUQZ010000003.1"/>
</dbReference>